<evidence type="ECO:0000256" key="4">
    <source>
        <dbReference type="ARBA" id="ARBA00022692"/>
    </source>
</evidence>
<dbReference type="InterPro" id="IPR032816">
    <property type="entry name" value="VTT_dom"/>
</dbReference>
<keyword evidence="5 7" id="KW-1133">Transmembrane helix</keyword>
<feature type="transmembrane region" description="Helical" evidence="7">
    <location>
        <begin position="40"/>
        <end position="60"/>
    </location>
</feature>
<comment type="subcellular location">
    <subcellularLocation>
        <location evidence="1 7">Cell membrane</location>
        <topology evidence="1 7">Multi-pass membrane protein</topology>
    </subcellularLocation>
</comment>
<proteinExistence type="inferred from homology"/>
<name>A0A9X1NET4_9ACTN</name>
<accession>A0A9X1NET4</accession>
<keyword evidence="4 7" id="KW-0812">Transmembrane</keyword>
<evidence type="ECO:0000256" key="7">
    <source>
        <dbReference type="RuleBase" id="RU366058"/>
    </source>
</evidence>
<reference evidence="9" key="1">
    <citation type="submission" date="2021-11" db="EMBL/GenBank/DDBJ databases">
        <title>Streptomyces corallinus and Kineosporia corallina sp. nov., two new coral-derived marine actinobacteria.</title>
        <authorList>
            <person name="Buangrab K."/>
            <person name="Sutthacheep M."/>
            <person name="Yeemin T."/>
            <person name="Harunari E."/>
            <person name="Igarashi Y."/>
            <person name="Sripreechasak P."/>
            <person name="Kanchanasin P."/>
            <person name="Tanasupawat S."/>
            <person name="Phongsopitanun W."/>
        </authorList>
    </citation>
    <scope>NUCLEOTIDE SEQUENCE</scope>
    <source>
        <strain evidence="9">JCM 31032</strain>
    </source>
</reference>
<gene>
    <name evidence="9" type="ORF">LR394_17760</name>
</gene>
<feature type="domain" description="VTT" evidence="8">
    <location>
        <begin position="60"/>
        <end position="176"/>
    </location>
</feature>
<evidence type="ECO:0000256" key="6">
    <source>
        <dbReference type="ARBA" id="ARBA00023136"/>
    </source>
</evidence>
<keyword evidence="3 7" id="KW-1003">Cell membrane</keyword>
<dbReference type="PANTHER" id="PTHR12677">
    <property type="entry name" value="GOLGI APPARATUS MEMBRANE PROTEIN TVP38-RELATED"/>
    <property type="match status" value="1"/>
</dbReference>
<evidence type="ECO:0000313" key="9">
    <source>
        <dbReference type="EMBL" id="MCD5312755.1"/>
    </source>
</evidence>
<evidence type="ECO:0000256" key="5">
    <source>
        <dbReference type="ARBA" id="ARBA00022989"/>
    </source>
</evidence>
<evidence type="ECO:0000313" key="10">
    <source>
        <dbReference type="Proteomes" id="UP001138997"/>
    </source>
</evidence>
<dbReference type="PANTHER" id="PTHR12677:SF58">
    <property type="entry name" value="TVP38_TMEM64 FAMILY MEMBRANE PROTEIN RV0625C"/>
    <property type="match status" value="1"/>
</dbReference>
<evidence type="ECO:0000256" key="1">
    <source>
        <dbReference type="ARBA" id="ARBA00004651"/>
    </source>
</evidence>
<feature type="transmembrane region" description="Helical" evidence="7">
    <location>
        <begin position="72"/>
        <end position="97"/>
    </location>
</feature>
<keyword evidence="6 7" id="KW-0472">Membrane</keyword>
<dbReference type="GO" id="GO:0005886">
    <property type="term" value="C:plasma membrane"/>
    <property type="evidence" value="ECO:0007669"/>
    <property type="project" value="UniProtKB-SubCell"/>
</dbReference>
<dbReference type="Pfam" id="PF09335">
    <property type="entry name" value="VTT_dom"/>
    <property type="match status" value="1"/>
</dbReference>
<dbReference type="EMBL" id="JAJOMB010000009">
    <property type="protein sequence ID" value="MCD5312755.1"/>
    <property type="molecule type" value="Genomic_DNA"/>
</dbReference>
<evidence type="ECO:0000259" key="8">
    <source>
        <dbReference type="Pfam" id="PF09335"/>
    </source>
</evidence>
<evidence type="ECO:0000256" key="3">
    <source>
        <dbReference type="ARBA" id="ARBA00022475"/>
    </source>
</evidence>
<evidence type="ECO:0000256" key="2">
    <source>
        <dbReference type="ARBA" id="ARBA00008640"/>
    </source>
</evidence>
<comment type="caution">
    <text evidence="9">The sequence shown here is derived from an EMBL/GenBank/DDBJ whole genome shotgun (WGS) entry which is preliminary data.</text>
</comment>
<dbReference type="Proteomes" id="UP001138997">
    <property type="component" value="Unassembled WGS sequence"/>
</dbReference>
<dbReference type="AlphaFoldDB" id="A0A9X1NET4"/>
<comment type="similarity">
    <text evidence="2 7">Belongs to the TVP38/TMEM64 family.</text>
</comment>
<comment type="caution">
    <text evidence="7">Lacks conserved residue(s) required for the propagation of feature annotation.</text>
</comment>
<sequence length="215" mass="22009">MQRPGLRLISFVLALVVIGVVVWLFLPVSAEGLRSGLEGFGWVAGPVFVVVSALLGLVFVPGPLLAAATGALFGTWLGFGLGLCSSVLTSVLALLIARRAGAPAVEELSNEKVQALTDLAREHGIVAVTLQRLIPGIPDTPVSYAFGLIGLRAHQIALGTLIGSAPRGFAYVALGDAAASGDQRLAVVAAVIGTVLSLVGVLAGSLLVRRRRSSS</sequence>
<feature type="transmembrane region" description="Helical" evidence="7">
    <location>
        <begin position="185"/>
        <end position="208"/>
    </location>
</feature>
<organism evidence="9 10">
    <name type="scientific">Kineosporia babensis</name>
    <dbReference type="NCBI Taxonomy" id="499548"/>
    <lineage>
        <taxon>Bacteria</taxon>
        <taxon>Bacillati</taxon>
        <taxon>Actinomycetota</taxon>
        <taxon>Actinomycetes</taxon>
        <taxon>Kineosporiales</taxon>
        <taxon>Kineosporiaceae</taxon>
        <taxon>Kineosporia</taxon>
    </lineage>
</organism>
<dbReference type="RefSeq" id="WP_231443301.1">
    <property type="nucleotide sequence ID" value="NZ_JAJOMB010000009.1"/>
</dbReference>
<keyword evidence="10" id="KW-1185">Reference proteome</keyword>
<protein>
    <recommendedName>
        <fullName evidence="7">TVP38/TMEM64 family membrane protein</fullName>
    </recommendedName>
</protein>
<dbReference type="InterPro" id="IPR015414">
    <property type="entry name" value="TMEM64"/>
</dbReference>